<accession>A0ACB8QTA8</accession>
<gene>
    <name evidence="1" type="ORF">K488DRAFT_76879</name>
</gene>
<dbReference type="Proteomes" id="UP000814128">
    <property type="component" value="Unassembled WGS sequence"/>
</dbReference>
<protein>
    <submittedName>
        <fullName evidence="1">Insulin-like growth factor binding protein</fullName>
    </submittedName>
</protein>
<keyword evidence="2" id="KW-1185">Reference proteome</keyword>
<name>A0ACB8QTA8_9AGAM</name>
<sequence length="862" mass="88917">MFASALFAATAMLGVSNVFAQSNSSVVCVAGQCLQGFSNATIGVTLTSPSLGTDVLLLPGQYSSSTNPQLLHDLLTSSSTRSSASPGFNASITSLPLDITLQPGLAIYTESLYSGQVNFAPLPTTRSNSSQSFSASSLSISDNTWITVTSGSSRSRLVLWDSIPDVSQVFGLSNLALVDIQSNACTTPCSSAGVCSASGQCTCPAGFAGSSCETCAPGFFGPNCQPCPANCSSCDEGISGSGRCLVPVVSNLPSSCNCLNGQCNTNGQCTCNAGWTAASNGTACAVCAQGFFLDANGDCSKCQLGCDQCSDGSGICVACASGFTQDANDRTKCDAATSVTSTGTQCPDGSFSNGTACQPCSPSCQTCNGPTSNDCIICANAQFKLNGSCVTTNTNGVCAGSTMVANNNKHECDACPAKCTSCGITGFSVASTIDQAKCTGCLPGFVLSNGQCIGKCPSGTFLDPKDNLTCTACDSTCGACASSSTFCLTCANNMLASNGKCVTSCPSNTFPSSGTCVPCHADCASCSGASFNQCTACPADRPVLSNGRCLPTCSKSQFFDSASSSCKTCSGTGPSACLACASTSQVLRHGSCTTAQCASGSSVVPGLGVCLSDLVAVPQASGTSAATPLPSITGISAPTTVIASSTHLAWWQILLMALGCAFIFVAVLWLYRRRQRKKRAARTAAFAAAKNIGRPNWRWRLAQLGERLFGGRTQTQQERAEHMGLKMLKLRHAEEERHARAMGKFGGPSPLPSYYDSRASSPMPREGEQGKSVYSESLYSQVTGVPPRAPVPRQPVKAPAQMASRFSWTTHASSAASSRKPQTEAQRGTPTPSEPVRHGSAEREKYWLAPSHTGESKNPFRH</sequence>
<dbReference type="EMBL" id="MU273491">
    <property type="protein sequence ID" value="KAI0034975.1"/>
    <property type="molecule type" value="Genomic_DNA"/>
</dbReference>
<evidence type="ECO:0000313" key="1">
    <source>
        <dbReference type="EMBL" id="KAI0034975.1"/>
    </source>
</evidence>
<reference evidence="1" key="2">
    <citation type="journal article" date="2022" name="New Phytol.">
        <title>Evolutionary transition to the ectomycorrhizal habit in the genomes of a hyperdiverse lineage of mushroom-forming fungi.</title>
        <authorList>
            <person name="Looney B."/>
            <person name="Miyauchi S."/>
            <person name="Morin E."/>
            <person name="Drula E."/>
            <person name="Courty P.E."/>
            <person name="Kohler A."/>
            <person name="Kuo A."/>
            <person name="LaButti K."/>
            <person name="Pangilinan J."/>
            <person name="Lipzen A."/>
            <person name="Riley R."/>
            <person name="Andreopoulos W."/>
            <person name="He G."/>
            <person name="Johnson J."/>
            <person name="Nolan M."/>
            <person name="Tritt A."/>
            <person name="Barry K.W."/>
            <person name="Grigoriev I.V."/>
            <person name="Nagy L.G."/>
            <person name="Hibbett D."/>
            <person name="Henrissat B."/>
            <person name="Matheny P.B."/>
            <person name="Labbe J."/>
            <person name="Martin F.M."/>
        </authorList>
    </citation>
    <scope>NUCLEOTIDE SEQUENCE</scope>
    <source>
        <strain evidence="1">EC-137</strain>
    </source>
</reference>
<comment type="caution">
    <text evidence="1">The sequence shown here is derived from an EMBL/GenBank/DDBJ whole genome shotgun (WGS) entry which is preliminary data.</text>
</comment>
<evidence type="ECO:0000313" key="2">
    <source>
        <dbReference type="Proteomes" id="UP000814128"/>
    </source>
</evidence>
<proteinExistence type="predicted"/>
<organism evidence="1 2">
    <name type="scientific">Vararia minispora EC-137</name>
    <dbReference type="NCBI Taxonomy" id="1314806"/>
    <lineage>
        <taxon>Eukaryota</taxon>
        <taxon>Fungi</taxon>
        <taxon>Dikarya</taxon>
        <taxon>Basidiomycota</taxon>
        <taxon>Agaricomycotina</taxon>
        <taxon>Agaricomycetes</taxon>
        <taxon>Russulales</taxon>
        <taxon>Lachnocladiaceae</taxon>
        <taxon>Vararia</taxon>
    </lineage>
</organism>
<reference evidence="1" key="1">
    <citation type="submission" date="2021-02" db="EMBL/GenBank/DDBJ databases">
        <authorList>
            <consortium name="DOE Joint Genome Institute"/>
            <person name="Ahrendt S."/>
            <person name="Looney B.P."/>
            <person name="Miyauchi S."/>
            <person name="Morin E."/>
            <person name="Drula E."/>
            <person name="Courty P.E."/>
            <person name="Chicoki N."/>
            <person name="Fauchery L."/>
            <person name="Kohler A."/>
            <person name="Kuo A."/>
            <person name="Labutti K."/>
            <person name="Pangilinan J."/>
            <person name="Lipzen A."/>
            <person name="Riley R."/>
            <person name="Andreopoulos W."/>
            <person name="He G."/>
            <person name="Johnson J."/>
            <person name="Barry K.W."/>
            <person name="Grigoriev I.V."/>
            <person name="Nagy L."/>
            <person name="Hibbett D."/>
            <person name="Henrissat B."/>
            <person name="Matheny P.B."/>
            <person name="Labbe J."/>
            <person name="Martin F."/>
        </authorList>
    </citation>
    <scope>NUCLEOTIDE SEQUENCE</scope>
    <source>
        <strain evidence="1">EC-137</strain>
    </source>
</reference>